<reference evidence="2" key="1">
    <citation type="submission" date="2023-04" db="EMBL/GenBank/DDBJ databases">
        <title>Phytophthora fragariaefolia NBRC 109709.</title>
        <authorList>
            <person name="Ichikawa N."/>
            <person name="Sato H."/>
            <person name="Tonouchi N."/>
        </authorList>
    </citation>
    <scope>NUCLEOTIDE SEQUENCE</scope>
    <source>
        <strain evidence="2">NBRC 109709</strain>
    </source>
</reference>
<dbReference type="OrthoDB" id="129277at2759"/>
<evidence type="ECO:0000256" key="1">
    <source>
        <dbReference type="SAM" id="MobiDB-lite"/>
    </source>
</evidence>
<feature type="region of interest" description="Disordered" evidence="1">
    <location>
        <begin position="1"/>
        <end position="102"/>
    </location>
</feature>
<evidence type="ECO:0000313" key="2">
    <source>
        <dbReference type="EMBL" id="GMF39268.1"/>
    </source>
</evidence>
<organism evidence="2 3">
    <name type="scientific">Phytophthora fragariaefolia</name>
    <dbReference type="NCBI Taxonomy" id="1490495"/>
    <lineage>
        <taxon>Eukaryota</taxon>
        <taxon>Sar</taxon>
        <taxon>Stramenopiles</taxon>
        <taxon>Oomycota</taxon>
        <taxon>Peronosporomycetes</taxon>
        <taxon>Peronosporales</taxon>
        <taxon>Peronosporaceae</taxon>
        <taxon>Phytophthora</taxon>
    </lineage>
</organism>
<feature type="compositionally biased region" description="Basic and acidic residues" evidence="1">
    <location>
        <begin position="562"/>
        <end position="574"/>
    </location>
</feature>
<feature type="region of interest" description="Disordered" evidence="1">
    <location>
        <begin position="202"/>
        <end position="223"/>
    </location>
</feature>
<feature type="compositionally biased region" description="Basic residues" evidence="1">
    <location>
        <begin position="75"/>
        <end position="86"/>
    </location>
</feature>
<dbReference type="EMBL" id="BSXT01001147">
    <property type="protein sequence ID" value="GMF39268.1"/>
    <property type="molecule type" value="Genomic_DNA"/>
</dbReference>
<feature type="compositionally biased region" description="Polar residues" evidence="1">
    <location>
        <begin position="42"/>
        <end position="51"/>
    </location>
</feature>
<evidence type="ECO:0000313" key="3">
    <source>
        <dbReference type="Proteomes" id="UP001165121"/>
    </source>
</evidence>
<protein>
    <submittedName>
        <fullName evidence="2">Unnamed protein product</fullName>
    </submittedName>
</protein>
<sequence>MVPRPGSATPEDGVTIKQESGVVAPSIGRSSTASEQQRPDASWSSEGTFTTGRVRPVGLKPEKAENQNPPTTKAAVKRKSKKKKKLRAPESATEKLSKTGGTNAGLQYTAEELDYALCKTQLSRLLKRDPILSFLRPNLISELTRTIQEPAWKSITDVRMTVHAPFGTLQEAGFVMVAFKVFDWELVSWKDLIKATTGPLTGLSSVGSDSSVESPKRMPMSGRLPRIMPLTAAPERTETPSPEENAISRALKDAITRLMQSMTMRTTDTPARSGLVPTVETTLPATTLREPADVAMESVSSQSTPRSKCHTRDLDEDPEDLVDPKTGPPGTAAAVATATTGTGLIRVRLSAFSKLKELHGRDASEEKARAWLNGVKSASRRDGITGEEECALFRDPMTGPARQCRHYHASKHPDETPLEYLYQLNVAAMRAKIPYADGTAEEKREHMELFINTLGFPEQELASRLTLMETPDAPALEKKLRAQQRGLVHQKKALFGSSKFRQKAPAPPAPAPRAVHAIHTTADGYDTGHESCDSEYLMYDQDRDEDDRAKMCMAGQTPPGEPARREAGSDDAGRGRPRRRHCNSRRHSDGDYWSLLTCQKCSGRHPTDRCLRICKAGGELHDIGECPMEEFFNQLSQRNDPKKHAGMLPSTAEKMLNSIDRWAGNQYETSDPFSLCICCSGATHSGNLHISATCSVVTIHSRKHYYWQKATYICQYGACIRTEILPTTRWQILSL</sequence>
<accession>A0A9W6XIQ3</accession>
<gene>
    <name evidence="2" type="ORF">Pfra01_001160800</name>
</gene>
<keyword evidence="3" id="KW-1185">Reference proteome</keyword>
<name>A0A9W6XIQ3_9STRA</name>
<feature type="compositionally biased region" description="Low complexity" evidence="1">
    <location>
        <begin position="204"/>
        <end position="213"/>
    </location>
</feature>
<proteinExistence type="predicted"/>
<comment type="caution">
    <text evidence="2">The sequence shown here is derived from an EMBL/GenBank/DDBJ whole genome shotgun (WGS) entry which is preliminary data.</text>
</comment>
<dbReference type="Proteomes" id="UP001165121">
    <property type="component" value="Unassembled WGS sequence"/>
</dbReference>
<feature type="region of interest" description="Disordered" evidence="1">
    <location>
        <begin position="552"/>
        <end position="586"/>
    </location>
</feature>
<feature type="compositionally biased region" description="Basic residues" evidence="1">
    <location>
        <begin position="575"/>
        <end position="585"/>
    </location>
</feature>
<feature type="region of interest" description="Disordered" evidence="1">
    <location>
        <begin position="283"/>
        <end position="328"/>
    </location>
</feature>
<dbReference type="AlphaFoldDB" id="A0A9W6XIQ3"/>